<keyword evidence="3 8" id="KW-0863">Zinc-finger</keyword>
<evidence type="ECO:0000256" key="1">
    <source>
        <dbReference type="ARBA" id="ARBA00004123"/>
    </source>
</evidence>
<keyword evidence="5" id="KW-0805">Transcription regulation</keyword>
<keyword evidence="2" id="KW-0479">Metal-binding</keyword>
<keyword evidence="6" id="KW-0804">Transcription</keyword>
<comment type="caution">
    <text evidence="10">The sequence shown here is derived from an EMBL/GenBank/DDBJ whole genome shotgun (WGS) entry which is preliminary data.</text>
</comment>
<dbReference type="AlphaFoldDB" id="A0A922G4M5"/>
<name>A0A922G4M5_CARIL</name>
<dbReference type="Pfam" id="PF02892">
    <property type="entry name" value="zf-BED"/>
    <property type="match status" value="1"/>
</dbReference>
<comment type="subcellular location">
    <subcellularLocation>
        <location evidence="1">Nucleus</location>
    </subcellularLocation>
</comment>
<dbReference type="EMBL" id="CM031825">
    <property type="protein sequence ID" value="KAG6732370.1"/>
    <property type="molecule type" value="Genomic_DNA"/>
</dbReference>
<evidence type="ECO:0000313" key="10">
    <source>
        <dbReference type="EMBL" id="KAG6732370.1"/>
    </source>
</evidence>
<evidence type="ECO:0000256" key="5">
    <source>
        <dbReference type="ARBA" id="ARBA00023015"/>
    </source>
</evidence>
<dbReference type="PANTHER" id="PTHR46481:SF10">
    <property type="entry name" value="ZINC FINGER BED DOMAIN-CONTAINING PROTEIN 39"/>
    <property type="match status" value="1"/>
</dbReference>
<proteinExistence type="predicted"/>
<evidence type="ECO:0000259" key="9">
    <source>
        <dbReference type="PROSITE" id="PS50808"/>
    </source>
</evidence>
<accession>A0A922G4M5</accession>
<dbReference type="InterPro" id="IPR052035">
    <property type="entry name" value="ZnF_BED_domain_contain"/>
</dbReference>
<dbReference type="GO" id="GO:0008270">
    <property type="term" value="F:zinc ion binding"/>
    <property type="evidence" value="ECO:0007669"/>
    <property type="project" value="UniProtKB-KW"/>
</dbReference>
<evidence type="ECO:0000256" key="3">
    <source>
        <dbReference type="ARBA" id="ARBA00022771"/>
    </source>
</evidence>
<evidence type="ECO:0000256" key="8">
    <source>
        <dbReference type="PROSITE-ProRule" id="PRU00027"/>
    </source>
</evidence>
<keyword evidence="4" id="KW-0862">Zinc</keyword>
<dbReference type="GO" id="GO:0005634">
    <property type="term" value="C:nucleus"/>
    <property type="evidence" value="ECO:0007669"/>
    <property type="project" value="UniProtKB-SubCell"/>
</dbReference>
<evidence type="ECO:0000256" key="6">
    <source>
        <dbReference type="ARBA" id="ARBA00023163"/>
    </source>
</evidence>
<reference evidence="10" key="1">
    <citation type="submission" date="2021-01" db="EMBL/GenBank/DDBJ databases">
        <authorList>
            <person name="Lovell J.T."/>
            <person name="Bentley N."/>
            <person name="Bhattarai G."/>
            <person name="Jenkins J.W."/>
            <person name="Sreedasyam A."/>
            <person name="Alarcon Y."/>
            <person name="Bock C."/>
            <person name="Boston L."/>
            <person name="Carlson J."/>
            <person name="Cervantes K."/>
            <person name="Clermont K."/>
            <person name="Krom N."/>
            <person name="Kubenka K."/>
            <person name="Mamidi S."/>
            <person name="Mattison C."/>
            <person name="Monteros M."/>
            <person name="Pisani C."/>
            <person name="Plott C."/>
            <person name="Rajasekar S."/>
            <person name="Rhein H.S."/>
            <person name="Rohla C."/>
            <person name="Song M."/>
            <person name="Hilaire R.S."/>
            <person name="Shu S."/>
            <person name="Wells L."/>
            <person name="Wang X."/>
            <person name="Webber J."/>
            <person name="Heerema R.J."/>
            <person name="Klein P."/>
            <person name="Conner P."/>
            <person name="Grauke L."/>
            <person name="Grimwood J."/>
            <person name="Schmutz J."/>
            <person name="Randall J.J."/>
        </authorList>
    </citation>
    <scope>NUCLEOTIDE SEQUENCE</scope>
    <source>
        <tissue evidence="10">Leaf</tissue>
    </source>
</reference>
<evidence type="ECO:0000256" key="7">
    <source>
        <dbReference type="ARBA" id="ARBA00023242"/>
    </source>
</evidence>
<dbReference type="InterPro" id="IPR003656">
    <property type="entry name" value="Znf_BED"/>
</dbReference>
<gene>
    <name evidence="10" type="ORF">I3842_01G173600</name>
</gene>
<keyword evidence="7" id="KW-0539">Nucleus</keyword>
<sequence length="226" mass="26302">MSGSKVWNDFNKELIDGEIKAVCKYCNRKFVGSSKKGTSHLKNHLQRCKVKKNVETHEKEMSICPETASIEGDFLFDNERSRLDLAKMITRLKCPLDVVEHESFQTFVKNLQLRFTPPSQDTLKADILRVYEEEKLKLQEYLGTLSCNFSLIMQFWTCHRTKNVYCCFAVQFLKDGLTLTKKILALRKVDRSEYHQGTLSFERVKSLLEEWNIDKKLCSITLRSSA</sequence>
<dbReference type="SMART" id="SM00614">
    <property type="entry name" value="ZnF_BED"/>
    <property type="match status" value="1"/>
</dbReference>
<evidence type="ECO:0000256" key="2">
    <source>
        <dbReference type="ARBA" id="ARBA00022723"/>
    </source>
</evidence>
<dbReference type="PROSITE" id="PS50808">
    <property type="entry name" value="ZF_BED"/>
    <property type="match status" value="1"/>
</dbReference>
<evidence type="ECO:0000256" key="4">
    <source>
        <dbReference type="ARBA" id="ARBA00022833"/>
    </source>
</evidence>
<evidence type="ECO:0000313" key="11">
    <source>
        <dbReference type="Proteomes" id="UP000811246"/>
    </source>
</evidence>
<dbReference type="GO" id="GO:0003677">
    <property type="term" value="F:DNA binding"/>
    <property type="evidence" value="ECO:0007669"/>
    <property type="project" value="InterPro"/>
</dbReference>
<organism evidence="10 11">
    <name type="scientific">Carya illinoinensis</name>
    <name type="common">Pecan</name>
    <dbReference type="NCBI Taxonomy" id="32201"/>
    <lineage>
        <taxon>Eukaryota</taxon>
        <taxon>Viridiplantae</taxon>
        <taxon>Streptophyta</taxon>
        <taxon>Embryophyta</taxon>
        <taxon>Tracheophyta</taxon>
        <taxon>Spermatophyta</taxon>
        <taxon>Magnoliopsida</taxon>
        <taxon>eudicotyledons</taxon>
        <taxon>Gunneridae</taxon>
        <taxon>Pentapetalae</taxon>
        <taxon>rosids</taxon>
        <taxon>fabids</taxon>
        <taxon>Fagales</taxon>
        <taxon>Juglandaceae</taxon>
        <taxon>Carya</taxon>
    </lineage>
</organism>
<protein>
    <recommendedName>
        <fullName evidence="9">BED-type domain-containing protein</fullName>
    </recommendedName>
</protein>
<feature type="domain" description="BED-type" evidence="9">
    <location>
        <begin position="1"/>
        <end position="64"/>
    </location>
</feature>
<dbReference type="Proteomes" id="UP000811246">
    <property type="component" value="Chromosome 1"/>
</dbReference>
<dbReference type="PANTHER" id="PTHR46481">
    <property type="entry name" value="ZINC FINGER BED DOMAIN-CONTAINING PROTEIN 4"/>
    <property type="match status" value="1"/>
</dbReference>